<accession>A0ABQ1HAA4</accession>
<name>A0ABQ1HAA4_9GAMM</name>
<keyword evidence="1" id="KW-0472">Membrane</keyword>
<evidence type="ECO:0000313" key="2">
    <source>
        <dbReference type="EMBL" id="GGA67839.1"/>
    </source>
</evidence>
<comment type="caution">
    <text evidence="2">The sequence shown here is derived from an EMBL/GenBank/DDBJ whole genome shotgun (WGS) entry which is preliminary data.</text>
</comment>
<dbReference type="RefSeq" id="WP_188660257.1">
    <property type="nucleotide sequence ID" value="NZ_BMKC01000001.1"/>
</dbReference>
<feature type="transmembrane region" description="Helical" evidence="1">
    <location>
        <begin position="50"/>
        <end position="70"/>
    </location>
</feature>
<dbReference type="EMBL" id="BMKC01000001">
    <property type="protein sequence ID" value="GGA67839.1"/>
    <property type="molecule type" value="Genomic_DNA"/>
</dbReference>
<evidence type="ECO:0008006" key="4">
    <source>
        <dbReference type="Google" id="ProtNLM"/>
    </source>
</evidence>
<keyword evidence="3" id="KW-1185">Reference proteome</keyword>
<keyword evidence="1" id="KW-0812">Transmembrane</keyword>
<protein>
    <recommendedName>
        <fullName evidence="4">DUF3379 domain-containing protein</fullName>
    </recommendedName>
</protein>
<keyword evidence="1" id="KW-1133">Transmembrane helix</keyword>
<evidence type="ECO:0000313" key="3">
    <source>
        <dbReference type="Proteomes" id="UP000623419"/>
    </source>
</evidence>
<evidence type="ECO:0000256" key="1">
    <source>
        <dbReference type="SAM" id="Phobius"/>
    </source>
</evidence>
<proteinExistence type="predicted"/>
<organism evidence="2 3">
    <name type="scientific">Arenimonas soli</name>
    <dbReference type="NCBI Taxonomy" id="2269504"/>
    <lineage>
        <taxon>Bacteria</taxon>
        <taxon>Pseudomonadati</taxon>
        <taxon>Pseudomonadota</taxon>
        <taxon>Gammaproteobacteria</taxon>
        <taxon>Lysobacterales</taxon>
        <taxon>Lysobacteraceae</taxon>
        <taxon>Arenimonas</taxon>
    </lineage>
</organism>
<sequence length="189" mass="19887">MPDDIRSAPPGLPLSEAIARLPLEAPDRSAWPLLAERFDAVRTRPLGPRWPLALAAAAAAVLALALVLPLPRDQARDSNEASPTVATVSSEPAGLETLMAESAQLEALLATVSRDEVGSASTLLLGLELEDRIARVDAALAGPGLSDSERTDLWHQRVATLRDYAGLQGTAQWVAVQGDQLDGALVATF</sequence>
<dbReference type="Proteomes" id="UP000623419">
    <property type="component" value="Unassembled WGS sequence"/>
</dbReference>
<reference evidence="3" key="1">
    <citation type="journal article" date="2019" name="Int. J. Syst. Evol. Microbiol.">
        <title>The Global Catalogue of Microorganisms (GCM) 10K type strain sequencing project: providing services to taxonomists for standard genome sequencing and annotation.</title>
        <authorList>
            <consortium name="The Broad Institute Genomics Platform"/>
            <consortium name="The Broad Institute Genome Sequencing Center for Infectious Disease"/>
            <person name="Wu L."/>
            <person name="Ma J."/>
        </authorList>
    </citation>
    <scope>NUCLEOTIDE SEQUENCE [LARGE SCALE GENOMIC DNA]</scope>
    <source>
        <strain evidence="3">CGMCC 1.15905</strain>
    </source>
</reference>
<gene>
    <name evidence="2" type="ORF">GCM10011521_02460</name>
</gene>